<feature type="region of interest" description="Disordered" evidence="1">
    <location>
        <begin position="1"/>
        <end position="71"/>
    </location>
</feature>
<comment type="caution">
    <text evidence="2">The sequence shown here is derived from an EMBL/GenBank/DDBJ whole genome shotgun (WGS) entry which is preliminary data.</text>
</comment>
<evidence type="ECO:0000313" key="2">
    <source>
        <dbReference type="EMBL" id="CAK0891559.1"/>
    </source>
</evidence>
<dbReference type="EMBL" id="CAUYUJ010019495">
    <property type="protein sequence ID" value="CAK0891559.1"/>
    <property type="molecule type" value="Genomic_DNA"/>
</dbReference>
<proteinExistence type="predicted"/>
<name>A0ABN9X1E7_9DINO</name>
<sequence>MHCAVASKRDGCGRPAEGLRPAGQGKPRRARRTSLTDARHAKHRSDEQKTGPTQDGMVTSRGGLRGPPARHARWEARALARDLTKATCARLSAQTNSFFCVAQLLKP</sequence>
<dbReference type="Proteomes" id="UP001189429">
    <property type="component" value="Unassembled WGS sequence"/>
</dbReference>
<gene>
    <name evidence="2" type="ORF">PCOR1329_LOCUS71489</name>
</gene>
<evidence type="ECO:0000313" key="3">
    <source>
        <dbReference type="Proteomes" id="UP001189429"/>
    </source>
</evidence>
<organism evidence="2 3">
    <name type="scientific">Prorocentrum cordatum</name>
    <dbReference type="NCBI Taxonomy" id="2364126"/>
    <lineage>
        <taxon>Eukaryota</taxon>
        <taxon>Sar</taxon>
        <taxon>Alveolata</taxon>
        <taxon>Dinophyceae</taxon>
        <taxon>Prorocentrales</taxon>
        <taxon>Prorocentraceae</taxon>
        <taxon>Prorocentrum</taxon>
    </lineage>
</organism>
<evidence type="ECO:0000256" key="1">
    <source>
        <dbReference type="SAM" id="MobiDB-lite"/>
    </source>
</evidence>
<protein>
    <submittedName>
        <fullName evidence="2">Uncharacterized protein</fullName>
    </submittedName>
</protein>
<reference evidence="2" key="1">
    <citation type="submission" date="2023-10" db="EMBL/GenBank/DDBJ databases">
        <authorList>
            <person name="Chen Y."/>
            <person name="Shah S."/>
            <person name="Dougan E. K."/>
            <person name="Thang M."/>
            <person name="Chan C."/>
        </authorList>
    </citation>
    <scope>NUCLEOTIDE SEQUENCE [LARGE SCALE GENOMIC DNA]</scope>
</reference>
<accession>A0ABN9X1E7</accession>
<keyword evidence="3" id="KW-1185">Reference proteome</keyword>